<dbReference type="InterPro" id="IPR001763">
    <property type="entry name" value="Rhodanese-like_dom"/>
</dbReference>
<dbReference type="EMBL" id="CP001734">
    <property type="protein sequence ID" value="ACV68346.1"/>
    <property type="molecule type" value="Genomic_DNA"/>
</dbReference>
<feature type="signal peptide" evidence="1">
    <location>
        <begin position="1"/>
        <end position="21"/>
    </location>
</feature>
<dbReference type="AlphaFoldDB" id="C8X223"/>
<evidence type="ECO:0000259" key="2">
    <source>
        <dbReference type="PROSITE" id="PS50206"/>
    </source>
</evidence>
<dbReference type="PROSITE" id="PS50206">
    <property type="entry name" value="RHODANESE_3"/>
    <property type="match status" value="1"/>
</dbReference>
<evidence type="ECO:0000313" key="4">
    <source>
        <dbReference type="Proteomes" id="UP000001052"/>
    </source>
</evidence>
<dbReference type="HOGENOM" id="CLU_089574_6_4_7"/>
<keyword evidence="4" id="KW-1185">Reference proteome</keyword>
<dbReference type="KEGG" id="drt:Dret_1058"/>
<dbReference type="Proteomes" id="UP000001052">
    <property type="component" value="Chromosome"/>
</dbReference>
<proteinExistence type="predicted"/>
<dbReference type="InterPro" id="IPR036873">
    <property type="entry name" value="Rhodanese-like_dom_sf"/>
</dbReference>
<feature type="domain" description="Rhodanese" evidence="2">
    <location>
        <begin position="68"/>
        <end position="176"/>
    </location>
</feature>
<protein>
    <submittedName>
        <fullName evidence="3">Rhodanese domain protein</fullName>
    </submittedName>
</protein>
<dbReference type="STRING" id="485915.Dret_1058"/>
<sequence>MPNLKTLMVLLLTGCVLLAFANPATALFGSKFEEELETEKAAVKLVRDTKRGGYELVDTATLKQWIDNGKEMLIIDTMPFEASYAKQHVPGAEQFLFPKGDMPQWDSEQTAGKTKQDFQQLLGPDKDKLIVVYCGFVKCARSHSGANWAVKLGYTNVYRYPGGIFAWKGADFPIGSVE</sequence>
<dbReference type="SUPFAM" id="SSF52821">
    <property type="entry name" value="Rhodanese/Cell cycle control phosphatase"/>
    <property type="match status" value="1"/>
</dbReference>
<reference evidence="4" key="1">
    <citation type="submission" date="2009-09" db="EMBL/GenBank/DDBJ databases">
        <title>The complete chromosome of Desulfohalobium retbaense DSM 5692.</title>
        <authorList>
            <consortium name="US DOE Joint Genome Institute (JGI-PGF)"/>
            <person name="Lucas S."/>
            <person name="Copeland A."/>
            <person name="Lapidus A."/>
            <person name="Glavina del Rio T."/>
            <person name="Dalin E."/>
            <person name="Tice H."/>
            <person name="Bruce D."/>
            <person name="Goodwin L."/>
            <person name="Pitluck S."/>
            <person name="Kyrpides N."/>
            <person name="Mavromatis K."/>
            <person name="Ivanova N."/>
            <person name="Mikhailova N."/>
            <person name="Munk A.C."/>
            <person name="Brettin T."/>
            <person name="Detter J.C."/>
            <person name="Han C."/>
            <person name="Tapia R."/>
            <person name="Larimer F."/>
            <person name="Land M."/>
            <person name="Hauser L."/>
            <person name="Markowitz V."/>
            <person name="Cheng J.-F."/>
            <person name="Hugenholtz P."/>
            <person name="Woyke T."/>
            <person name="Wu D."/>
            <person name="Spring S."/>
            <person name="Klenk H.-P."/>
            <person name="Eisen J.A."/>
        </authorList>
    </citation>
    <scope>NUCLEOTIDE SEQUENCE [LARGE SCALE GENOMIC DNA]</scope>
    <source>
        <strain evidence="4">DSM 5692</strain>
    </source>
</reference>
<keyword evidence="1" id="KW-0732">Signal</keyword>
<dbReference type="RefSeq" id="WP_015751497.1">
    <property type="nucleotide sequence ID" value="NC_013223.1"/>
</dbReference>
<dbReference type="OrthoDB" id="9789585at2"/>
<organism evidence="3 4">
    <name type="scientific">Desulfohalobium retbaense (strain ATCC 49708 / DSM 5692 / JCM 16813 / HR100)</name>
    <dbReference type="NCBI Taxonomy" id="485915"/>
    <lineage>
        <taxon>Bacteria</taxon>
        <taxon>Pseudomonadati</taxon>
        <taxon>Thermodesulfobacteriota</taxon>
        <taxon>Desulfovibrionia</taxon>
        <taxon>Desulfovibrionales</taxon>
        <taxon>Desulfohalobiaceae</taxon>
        <taxon>Desulfohalobium</taxon>
    </lineage>
</organism>
<evidence type="ECO:0000313" key="3">
    <source>
        <dbReference type="EMBL" id="ACV68346.1"/>
    </source>
</evidence>
<dbReference type="Gene3D" id="3.40.250.10">
    <property type="entry name" value="Rhodanese-like domain"/>
    <property type="match status" value="1"/>
</dbReference>
<dbReference type="Pfam" id="PF00581">
    <property type="entry name" value="Rhodanese"/>
    <property type="match status" value="1"/>
</dbReference>
<accession>C8X223</accession>
<name>C8X223_DESRD</name>
<gene>
    <name evidence="3" type="ordered locus">Dret_1058</name>
</gene>
<feature type="chain" id="PRO_5002994053" evidence="1">
    <location>
        <begin position="22"/>
        <end position="178"/>
    </location>
</feature>
<dbReference type="SMART" id="SM00450">
    <property type="entry name" value="RHOD"/>
    <property type="match status" value="1"/>
</dbReference>
<dbReference type="eggNOG" id="COG0607">
    <property type="taxonomic scope" value="Bacteria"/>
</dbReference>
<evidence type="ECO:0000256" key="1">
    <source>
        <dbReference type="SAM" id="SignalP"/>
    </source>
</evidence>
<dbReference type="CDD" id="cd00158">
    <property type="entry name" value="RHOD"/>
    <property type="match status" value="1"/>
</dbReference>
<reference evidence="3 4" key="2">
    <citation type="journal article" date="2010" name="Stand. Genomic Sci.">
        <title>Complete genome sequence of Desulfohalobium retbaense type strain (HR(100)).</title>
        <authorList>
            <person name="Spring S."/>
            <person name="Nolan M."/>
            <person name="Lapidus A."/>
            <person name="Glavina Del Rio T."/>
            <person name="Copeland A."/>
            <person name="Tice H."/>
            <person name="Cheng J.F."/>
            <person name="Lucas S."/>
            <person name="Land M."/>
            <person name="Chen F."/>
            <person name="Bruce D."/>
            <person name="Goodwin L."/>
            <person name="Pitluck S."/>
            <person name="Ivanova N."/>
            <person name="Mavromatis K."/>
            <person name="Mikhailova N."/>
            <person name="Pati A."/>
            <person name="Chen A."/>
            <person name="Palaniappan K."/>
            <person name="Hauser L."/>
            <person name="Chang Y.J."/>
            <person name="Jeffries C.D."/>
            <person name="Munk C."/>
            <person name="Kiss H."/>
            <person name="Chain P."/>
            <person name="Han C."/>
            <person name="Brettin T."/>
            <person name="Detter J.C."/>
            <person name="Schuler E."/>
            <person name="Goker M."/>
            <person name="Rohde M."/>
            <person name="Bristow J."/>
            <person name="Eisen J.A."/>
            <person name="Markowitz V."/>
            <person name="Hugenholtz P."/>
            <person name="Kyrpides N.C."/>
            <person name="Klenk H.P."/>
        </authorList>
    </citation>
    <scope>NUCLEOTIDE SEQUENCE [LARGE SCALE GENOMIC DNA]</scope>
    <source>
        <strain evidence="3 4">DSM 5692</strain>
    </source>
</reference>